<name>A0ABT6MJC9_9NOCA</name>
<reference evidence="3 4" key="1">
    <citation type="submission" date="2023-04" db="EMBL/GenBank/DDBJ databases">
        <title>Forest soil microbial communities from Buena Vista Peninsula, Colon Province, Panama.</title>
        <authorList>
            <person name="Bouskill N."/>
        </authorList>
    </citation>
    <scope>NUCLEOTIDE SEQUENCE [LARGE SCALE GENOMIC DNA]</scope>
    <source>
        <strain evidence="3 4">CFH S0262</strain>
    </source>
</reference>
<keyword evidence="1" id="KW-0732">Signal</keyword>
<dbReference type="InterPro" id="IPR014710">
    <property type="entry name" value="RmlC-like_jellyroll"/>
</dbReference>
<dbReference type="SUPFAM" id="SSF51182">
    <property type="entry name" value="RmlC-like cupins"/>
    <property type="match status" value="1"/>
</dbReference>
<evidence type="ECO:0000313" key="4">
    <source>
        <dbReference type="Proteomes" id="UP001160334"/>
    </source>
</evidence>
<accession>A0ABT6MJC9</accession>
<evidence type="ECO:0000313" key="3">
    <source>
        <dbReference type="EMBL" id="MDH6284428.1"/>
    </source>
</evidence>
<evidence type="ECO:0000259" key="2">
    <source>
        <dbReference type="Pfam" id="PF07883"/>
    </source>
</evidence>
<feature type="signal peptide" evidence="1">
    <location>
        <begin position="1"/>
        <end position="27"/>
    </location>
</feature>
<comment type="caution">
    <text evidence="3">The sequence shown here is derived from an EMBL/GenBank/DDBJ whole genome shotgun (WGS) entry which is preliminary data.</text>
</comment>
<feature type="domain" description="Cupin type-2" evidence="2">
    <location>
        <begin position="52"/>
        <end position="120"/>
    </location>
</feature>
<gene>
    <name evidence="3" type="ORF">M2280_005688</name>
</gene>
<proteinExistence type="predicted"/>
<feature type="chain" id="PRO_5047216833" evidence="1">
    <location>
        <begin position="28"/>
        <end position="142"/>
    </location>
</feature>
<evidence type="ECO:0000256" key="1">
    <source>
        <dbReference type="SAM" id="SignalP"/>
    </source>
</evidence>
<dbReference type="Pfam" id="PF07883">
    <property type="entry name" value="Cupin_2"/>
    <property type="match status" value="1"/>
</dbReference>
<organism evidence="3 4">
    <name type="scientific">Prescottella agglutinans</name>
    <dbReference type="NCBI Taxonomy" id="1644129"/>
    <lineage>
        <taxon>Bacteria</taxon>
        <taxon>Bacillati</taxon>
        <taxon>Actinomycetota</taxon>
        <taxon>Actinomycetes</taxon>
        <taxon>Mycobacteriales</taxon>
        <taxon>Nocardiaceae</taxon>
        <taxon>Prescottella</taxon>
    </lineage>
</organism>
<dbReference type="RefSeq" id="WP_280763650.1">
    <property type="nucleotide sequence ID" value="NZ_JARXVC010000022.1"/>
</dbReference>
<dbReference type="EMBL" id="JARXVC010000022">
    <property type="protein sequence ID" value="MDH6284428.1"/>
    <property type="molecule type" value="Genomic_DNA"/>
</dbReference>
<sequence length="142" mass="14742">MRRSYRIAFAIGSVTMALGLAPATASATPSEGVTGEILAQATVGGRDYVLRRITIEPGGTTGWHFHDGMLYGIVTQGSLTHYRSDCTIDGVYNAGGTIVEPSGHGYVHIGRNLGPTPMVLQVLYVNPAGSPLAEDAPAPGCA</sequence>
<dbReference type="Proteomes" id="UP001160334">
    <property type="component" value="Unassembled WGS sequence"/>
</dbReference>
<keyword evidence="4" id="KW-1185">Reference proteome</keyword>
<protein>
    <submittedName>
        <fullName evidence="3">Quercetin dioxygenase-like cupin family protein</fullName>
    </submittedName>
</protein>
<dbReference type="Gene3D" id="2.60.120.10">
    <property type="entry name" value="Jelly Rolls"/>
    <property type="match status" value="1"/>
</dbReference>
<dbReference type="InterPro" id="IPR013096">
    <property type="entry name" value="Cupin_2"/>
</dbReference>
<dbReference type="InterPro" id="IPR011051">
    <property type="entry name" value="RmlC_Cupin_sf"/>
</dbReference>